<feature type="non-terminal residue" evidence="1">
    <location>
        <position position="33"/>
    </location>
</feature>
<sequence length="33" mass="3483">MAGIFSLTLSKGNVSSLHPFIPSSLHPFIPSSL</sequence>
<protein>
    <submittedName>
        <fullName evidence="1">Uncharacterized protein</fullName>
    </submittedName>
</protein>
<dbReference type="EMBL" id="AILX01000018">
    <property type="protein sequence ID" value="EJF84361.1"/>
    <property type="molecule type" value="Genomic_DNA"/>
</dbReference>
<accession>J0QFZ9</accession>
<comment type="caution">
    <text evidence="1">The sequence shown here is derived from an EMBL/GenBank/DDBJ whole genome shotgun (WGS) entry which is preliminary data.</text>
</comment>
<dbReference type="AlphaFoldDB" id="J0QFZ9"/>
<evidence type="ECO:0000313" key="1">
    <source>
        <dbReference type="EMBL" id="EJF84361.1"/>
    </source>
</evidence>
<gene>
    <name evidence="1" type="ORF">MCW_01264</name>
</gene>
<dbReference type="HOGENOM" id="CLU_3393326_0_0_5"/>
<dbReference type="Proteomes" id="UP000002646">
    <property type="component" value="Unassembled WGS sequence"/>
</dbReference>
<proteinExistence type="predicted"/>
<evidence type="ECO:0000313" key="2">
    <source>
        <dbReference type="Proteomes" id="UP000002646"/>
    </source>
</evidence>
<organism evidence="1 2">
    <name type="scientific">Cardidatus Bartonella washoeensis 085-0475</name>
    <dbReference type="NCBI Taxonomy" id="1094564"/>
    <lineage>
        <taxon>Bacteria</taxon>
        <taxon>Pseudomonadati</taxon>
        <taxon>Pseudomonadota</taxon>
        <taxon>Alphaproteobacteria</taxon>
        <taxon>Hyphomicrobiales</taxon>
        <taxon>Bartonellaceae</taxon>
        <taxon>Bartonella</taxon>
    </lineage>
</organism>
<name>J0QFZ9_9HYPH</name>
<reference evidence="1 2" key="1">
    <citation type="submission" date="2012-03" db="EMBL/GenBank/DDBJ databases">
        <title>The Genome Sequence of Bartonella washoensis 085-0475.</title>
        <authorList>
            <consortium name="The Broad Institute Genome Sequencing Platform"/>
            <consortium name="The Broad Institute Genome Sequencing Center for Infectious Disease"/>
            <person name="Feldgarden M."/>
            <person name="Kirby J."/>
            <person name="Kosoy M."/>
            <person name="Birtles R."/>
            <person name="Probert W.S."/>
            <person name="Chiaraviglio L."/>
            <person name="Young S.K."/>
            <person name="Zeng Q."/>
            <person name="Gargeya S."/>
            <person name="Fitzgerald M."/>
            <person name="Haas B."/>
            <person name="Abouelleil A."/>
            <person name="Alvarado L."/>
            <person name="Arachchi H.M."/>
            <person name="Berlin A."/>
            <person name="Chapman S.B."/>
            <person name="Gearin G."/>
            <person name="Goldberg J."/>
            <person name="Griggs A."/>
            <person name="Gujja S."/>
            <person name="Hansen M."/>
            <person name="Heiman D."/>
            <person name="Howarth C."/>
            <person name="Larimer J."/>
            <person name="Lui A."/>
            <person name="MacDonald P.J.P."/>
            <person name="McCowen C."/>
            <person name="Montmayeur A."/>
            <person name="Murphy C."/>
            <person name="Neiman D."/>
            <person name="Pearson M."/>
            <person name="Priest M."/>
            <person name="Roberts A."/>
            <person name="Saif S."/>
            <person name="Shea T."/>
            <person name="Sisk P."/>
            <person name="Stolte C."/>
            <person name="Sykes S."/>
            <person name="Wortman J."/>
            <person name="Nusbaum C."/>
            <person name="Birren B."/>
        </authorList>
    </citation>
    <scope>NUCLEOTIDE SEQUENCE [LARGE SCALE GENOMIC DNA]</scope>
    <source>
        <strain evidence="1 2">085-0475</strain>
    </source>
</reference>